<feature type="region of interest" description="Disordered" evidence="10">
    <location>
        <begin position="153"/>
        <end position="198"/>
    </location>
</feature>
<dbReference type="OrthoDB" id="10265389at2759"/>
<gene>
    <name evidence="11" type="ORF">HYH03_001132</name>
</gene>
<evidence type="ECO:0000256" key="6">
    <source>
        <dbReference type="ARBA" id="ARBA00023015"/>
    </source>
</evidence>
<keyword evidence="12" id="KW-1185">Reference proteome</keyword>
<name>A0A836C733_9CHLO</name>
<keyword evidence="5" id="KW-0963">Cytoplasm</keyword>
<dbReference type="GO" id="GO:0031047">
    <property type="term" value="P:regulatory ncRNA-mediated gene silencing"/>
    <property type="evidence" value="ECO:0007669"/>
    <property type="project" value="UniProtKB-KW"/>
</dbReference>
<keyword evidence="6" id="KW-0805">Transcription regulation</keyword>
<comment type="caution">
    <text evidence="11">The sequence shown here is derived from an EMBL/GenBank/DDBJ whole genome shotgun (WGS) entry which is preliminary data.</text>
</comment>
<dbReference type="InterPro" id="IPR019312">
    <property type="entry name" value="CNOT11"/>
</dbReference>
<evidence type="ECO:0000256" key="3">
    <source>
        <dbReference type="ARBA" id="ARBA00008030"/>
    </source>
</evidence>
<evidence type="ECO:0000256" key="5">
    <source>
        <dbReference type="ARBA" id="ARBA00022490"/>
    </source>
</evidence>
<evidence type="ECO:0000256" key="8">
    <source>
        <dbReference type="ARBA" id="ARBA00023163"/>
    </source>
</evidence>
<keyword evidence="8" id="KW-0804">Transcription</keyword>
<keyword evidence="9" id="KW-0539">Nucleus</keyword>
<dbReference type="PANTHER" id="PTHR15975">
    <property type="entry name" value="CCR4-NOT TRANSCRIPTION COMPLEX SUBUNIT 11"/>
    <property type="match status" value="1"/>
</dbReference>
<dbReference type="EMBL" id="JAEHOE010000002">
    <property type="protein sequence ID" value="KAG2501342.1"/>
    <property type="molecule type" value="Genomic_DNA"/>
</dbReference>
<feature type="region of interest" description="Disordered" evidence="10">
    <location>
        <begin position="261"/>
        <end position="290"/>
    </location>
</feature>
<comment type="similarity">
    <text evidence="3">Belongs to the CNOT11 family.</text>
</comment>
<dbReference type="PANTHER" id="PTHR15975:SF0">
    <property type="entry name" value="CCR4-NOT TRANSCRIPTION COMPLEX SUBUNIT 11"/>
    <property type="match status" value="1"/>
</dbReference>
<accession>A0A836C733</accession>
<protein>
    <recommendedName>
        <fullName evidence="4">CCR4-NOT transcription complex subunit 11</fullName>
    </recommendedName>
</protein>
<evidence type="ECO:0000256" key="4">
    <source>
        <dbReference type="ARBA" id="ARBA00014872"/>
    </source>
</evidence>
<dbReference type="GO" id="GO:0005737">
    <property type="term" value="C:cytoplasm"/>
    <property type="evidence" value="ECO:0007669"/>
    <property type="project" value="UniProtKB-SubCell"/>
</dbReference>
<proteinExistence type="inferred from homology"/>
<evidence type="ECO:0000256" key="1">
    <source>
        <dbReference type="ARBA" id="ARBA00004123"/>
    </source>
</evidence>
<feature type="compositionally biased region" description="Low complexity" evidence="10">
    <location>
        <begin position="153"/>
        <end position="163"/>
    </location>
</feature>
<organism evidence="11 12">
    <name type="scientific">Edaphochlamys debaryana</name>
    <dbReference type="NCBI Taxonomy" id="47281"/>
    <lineage>
        <taxon>Eukaryota</taxon>
        <taxon>Viridiplantae</taxon>
        <taxon>Chlorophyta</taxon>
        <taxon>core chlorophytes</taxon>
        <taxon>Chlorophyceae</taxon>
        <taxon>CS clade</taxon>
        <taxon>Chlamydomonadales</taxon>
        <taxon>Chlamydomonadales incertae sedis</taxon>
        <taxon>Edaphochlamys</taxon>
    </lineage>
</organism>
<evidence type="ECO:0000256" key="7">
    <source>
        <dbReference type="ARBA" id="ARBA00023158"/>
    </source>
</evidence>
<keyword evidence="7" id="KW-0943">RNA-mediated gene silencing</keyword>
<evidence type="ECO:0000313" key="11">
    <source>
        <dbReference type="EMBL" id="KAG2501342.1"/>
    </source>
</evidence>
<dbReference type="AlphaFoldDB" id="A0A836C733"/>
<evidence type="ECO:0000256" key="9">
    <source>
        <dbReference type="ARBA" id="ARBA00023242"/>
    </source>
</evidence>
<dbReference type="GO" id="GO:0030014">
    <property type="term" value="C:CCR4-NOT complex"/>
    <property type="evidence" value="ECO:0007669"/>
    <property type="project" value="InterPro"/>
</dbReference>
<reference evidence="11" key="1">
    <citation type="journal article" date="2020" name="bioRxiv">
        <title>Comparative genomics of Chlamydomonas.</title>
        <authorList>
            <person name="Craig R.J."/>
            <person name="Hasan A.R."/>
            <person name="Ness R.W."/>
            <person name="Keightley P.D."/>
        </authorList>
    </citation>
    <scope>NUCLEOTIDE SEQUENCE</scope>
    <source>
        <strain evidence="11">CCAP 11/70</strain>
    </source>
</reference>
<dbReference type="GO" id="GO:0005634">
    <property type="term" value="C:nucleus"/>
    <property type="evidence" value="ECO:0007669"/>
    <property type="project" value="UniProtKB-SubCell"/>
</dbReference>
<comment type="subcellular location">
    <subcellularLocation>
        <location evidence="2">Cytoplasm</location>
    </subcellularLocation>
    <subcellularLocation>
        <location evidence="1">Nucleus</location>
    </subcellularLocation>
</comment>
<evidence type="ECO:0000256" key="2">
    <source>
        <dbReference type="ARBA" id="ARBA00004496"/>
    </source>
</evidence>
<dbReference type="Pfam" id="PF10155">
    <property type="entry name" value="CNOT11"/>
    <property type="match status" value="1"/>
</dbReference>
<feature type="compositionally biased region" description="Gly residues" evidence="10">
    <location>
        <begin position="170"/>
        <end position="195"/>
    </location>
</feature>
<dbReference type="Proteomes" id="UP000612055">
    <property type="component" value="Unassembled WGS sequence"/>
</dbReference>
<evidence type="ECO:0000256" key="10">
    <source>
        <dbReference type="SAM" id="MobiDB-lite"/>
    </source>
</evidence>
<evidence type="ECO:0000313" key="12">
    <source>
        <dbReference type="Proteomes" id="UP000612055"/>
    </source>
</evidence>
<sequence>MQLLTQQETAALLALLLSSEGKSLRTVQAEFERGFPDRFRACCAVVLLLEDPSILRLPQRLSAWFVLTLCDAGINGASPFLPLLGKALGNPAAPSVERSFLAQLLLGPLPAEVAEVSTRFYAQSCDCRLLASTDLAALQQRALAGLSRPGASGAAQAQAQGQGPWPPSGSGAGSGAAAGGSGAAAGPGSGSGGGDAAAAAATSAGAGQATAAAAPRGGLLAAVWERPRPAVLTPLPSELKWLNPGLHDELLWDSDMGEGGLGCGASAPGSGSGSGSGPNRSGSGSGGMGAAHGLAQARELLTAALRGPLLPAQQQALLAELDADPRVVLRVGLTPRHLPSLVENAPVVATEVLLRLMRWPGRAGEYLTALARGDMSLHSLEVVNRLTAAGAVPTEFVHLYITNCINSCEGTQDKYVQNRLVRLVCVFLQSLIRNKVINIADLLHEVQAFCINFSRIREAAKLFRLLKQIEAGLRGGDGAGPGGDEGLEGAGLD</sequence>